<feature type="compositionally biased region" description="Low complexity" evidence="1">
    <location>
        <begin position="754"/>
        <end position="765"/>
    </location>
</feature>
<dbReference type="EMBL" id="CAICTM010000277">
    <property type="protein sequence ID" value="CAB9506773.1"/>
    <property type="molecule type" value="Genomic_DNA"/>
</dbReference>
<feature type="compositionally biased region" description="Basic and acidic residues" evidence="1">
    <location>
        <begin position="286"/>
        <end position="315"/>
    </location>
</feature>
<comment type="caution">
    <text evidence="2">The sequence shown here is derived from an EMBL/GenBank/DDBJ whole genome shotgun (WGS) entry which is preliminary data.</text>
</comment>
<accession>A0A9N8HDZ0</accession>
<feature type="region of interest" description="Disordered" evidence="1">
    <location>
        <begin position="117"/>
        <end position="172"/>
    </location>
</feature>
<feature type="region of interest" description="Disordered" evidence="1">
    <location>
        <begin position="188"/>
        <end position="673"/>
    </location>
</feature>
<evidence type="ECO:0000313" key="3">
    <source>
        <dbReference type="Proteomes" id="UP001153069"/>
    </source>
</evidence>
<feature type="compositionally biased region" description="Basic and acidic residues" evidence="1">
    <location>
        <begin position="323"/>
        <end position="335"/>
    </location>
</feature>
<proteinExistence type="predicted"/>
<feature type="compositionally biased region" description="Basic and acidic residues" evidence="1">
    <location>
        <begin position="352"/>
        <end position="367"/>
    </location>
</feature>
<protein>
    <submittedName>
        <fullName evidence="2">Uncharacterized protein</fullName>
    </submittedName>
</protein>
<sequence length="829" mass="90727">MTMATPDQGMLETASTSTVSKDYSRLDVDAILKGVEVVEGLQDGLPNQDGGDGTTVMDVSTKKMEEVSNKLRELMDESAPDSSYQAPDLAAANLKAMEKISIRGSHESLVDKLYQKAAQKQRQPDRIKPVAPANTGEKKLRPVKSFGNMPVVPAPSKNSRRQTALPNRGALRRTSSLSGLALKAAVGGLDALKEEEKRSKARKMRDPLSTSLHHGKASSSSLVSSSRTHKSEKSAGSSKSKRIIRKTASLPEEASAPDVPRSQSPRRNTVVSLSPTRKVRRSSSLDPKKMKEATGRKRESKDSLKSSRHEKSRDKKIVRKTSKGSDSDNSGEKKTIKATKRSPRKTQSGDDGLTRKDVSRRRPDRVKPLRRASSMDGDMMTKALASADEDEDRKSKALANAEIFQKSTSAIVSRMHKRRDNKTDSQRGRRTNRRGHKSDDVEEALPSIRKNSSDPSLLTKASAPRARSPRRATIQARNIGVGNTNDDNDDEEEMLPKRISDPSLISRVQRTRSPRRATMAGGAGNRGAAGKNRRMAQGVLASINGIPPKKTDTDGTDDDDDNEPKRVSNGHIRHRRRRHGSNPSLSSSNHKRETNQHTDDEDAPEDPRRRISSGRLRASKNGASGVRDRRRSTSHSPMGGRRSAETMRQASMRHMLVTNGDSGSDEEAAAAEDKGISARVKNVLGEALTVPTVEPLPPSVVAAFTKKHQSSRTGTGSGRHSAAALKERIKKSMEEKEGETANNGPAERNESVSHRSSSTLSTSMEGSKRSNRQSTVVVPFGQQVPKDAIKTKEVKKRNASFLAMPYQTGFSDLYDDDESVRNIEPNKKN</sequence>
<feature type="compositionally biased region" description="Basic residues" evidence="1">
    <location>
        <begin position="571"/>
        <end position="580"/>
    </location>
</feature>
<gene>
    <name evidence="2" type="ORF">SEMRO_278_G106590.1</name>
</gene>
<keyword evidence="3" id="KW-1185">Reference proteome</keyword>
<organism evidence="2 3">
    <name type="scientific">Seminavis robusta</name>
    <dbReference type="NCBI Taxonomy" id="568900"/>
    <lineage>
        <taxon>Eukaryota</taxon>
        <taxon>Sar</taxon>
        <taxon>Stramenopiles</taxon>
        <taxon>Ochrophyta</taxon>
        <taxon>Bacillariophyta</taxon>
        <taxon>Bacillariophyceae</taxon>
        <taxon>Bacillariophycidae</taxon>
        <taxon>Naviculales</taxon>
        <taxon>Naviculaceae</taxon>
        <taxon>Seminavis</taxon>
    </lineage>
</organism>
<feature type="compositionally biased region" description="Polar residues" evidence="1">
    <location>
        <begin position="261"/>
        <end position="275"/>
    </location>
</feature>
<feature type="compositionally biased region" description="Basic and acidic residues" evidence="1">
    <location>
        <begin position="725"/>
        <end position="739"/>
    </location>
</feature>
<reference evidence="2" key="1">
    <citation type="submission" date="2020-06" db="EMBL/GenBank/DDBJ databases">
        <authorList>
            <consortium name="Plant Systems Biology data submission"/>
        </authorList>
    </citation>
    <scope>NUCLEOTIDE SEQUENCE</scope>
    <source>
        <strain evidence="2">D6</strain>
    </source>
</reference>
<evidence type="ECO:0000313" key="2">
    <source>
        <dbReference type="EMBL" id="CAB9506773.1"/>
    </source>
</evidence>
<feature type="region of interest" description="Disordered" evidence="1">
    <location>
        <begin position="704"/>
        <end position="781"/>
    </location>
</feature>
<evidence type="ECO:0000256" key="1">
    <source>
        <dbReference type="SAM" id="MobiDB-lite"/>
    </source>
</evidence>
<dbReference type="Proteomes" id="UP001153069">
    <property type="component" value="Unassembled WGS sequence"/>
</dbReference>
<dbReference type="AlphaFoldDB" id="A0A9N8HDZ0"/>
<name>A0A9N8HDZ0_9STRA</name>